<reference evidence="11" key="2">
    <citation type="submission" date="2021-03" db="UniProtKB">
        <authorList>
            <consortium name="EnsemblPlants"/>
        </authorList>
    </citation>
    <scope>IDENTIFICATION</scope>
</reference>
<dbReference type="Gene3D" id="3.30.40.10">
    <property type="entry name" value="Zinc/RING finger domain, C3HC4 (zinc finger)"/>
    <property type="match status" value="1"/>
</dbReference>
<keyword evidence="12" id="KW-1185">Reference proteome</keyword>
<dbReference type="PROSITE" id="PS50089">
    <property type="entry name" value="ZF_RING_2"/>
    <property type="match status" value="1"/>
</dbReference>
<evidence type="ECO:0000256" key="6">
    <source>
        <dbReference type="ARBA" id="ARBA00022833"/>
    </source>
</evidence>
<evidence type="ECO:0000313" key="12">
    <source>
        <dbReference type="Proteomes" id="UP000596660"/>
    </source>
</evidence>
<evidence type="ECO:0000313" key="11">
    <source>
        <dbReference type="EnsemblPlants" id="AUR62000881-RA:cds"/>
    </source>
</evidence>
<keyword evidence="9" id="KW-0472">Membrane</keyword>
<dbReference type="InterPro" id="IPR053238">
    <property type="entry name" value="RING-H2_zinc_finger"/>
</dbReference>
<evidence type="ECO:0000256" key="3">
    <source>
        <dbReference type="ARBA" id="ARBA00022723"/>
    </source>
</evidence>
<dbReference type="EnsemblPlants" id="AUR62000881-RA">
    <property type="protein sequence ID" value="AUR62000881-RA:cds"/>
    <property type="gene ID" value="AUR62000881"/>
</dbReference>
<dbReference type="Proteomes" id="UP000596660">
    <property type="component" value="Unplaced"/>
</dbReference>
<feature type="transmembrane region" description="Helical" evidence="9">
    <location>
        <begin position="6"/>
        <end position="26"/>
    </location>
</feature>
<dbReference type="EC" id="2.3.2.27" evidence="2"/>
<dbReference type="GO" id="GO:0061630">
    <property type="term" value="F:ubiquitin protein ligase activity"/>
    <property type="evidence" value="ECO:0007669"/>
    <property type="project" value="UniProtKB-EC"/>
</dbReference>
<dbReference type="RefSeq" id="XP_021771798.1">
    <property type="nucleotide sequence ID" value="XM_021916106.1"/>
</dbReference>
<organism evidence="11 12">
    <name type="scientific">Chenopodium quinoa</name>
    <name type="common">Quinoa</name>
    <dbReference type="NCBI Taxonomy" id="63459"/>
    <lineage>
        <taxon>Eukaryota</taxon>
        <taxon>Viridiplantae</taxon>
        <taxon>Streptophyta</taxon>
        <taxon>Embryophyta</taxon>
        <taxon>Tracheophyta</taxon>
        <taxon>Spermatophyta</taxon>
        <taxon>Magnoliopsida</taxon>
        <taxon>eudicotyledons</taxon>
        <taxon>Gunneridae</taxon>
        <taxon>Pentapetalae</taxon>
        <taxon>Caryophyllales</taxon>
        <taxon>Chenopodiaceae</taxon>
        <taxon>Chenopodioideae</taxon>
        <taxon>Atripliceae</taxon>
        <taxon>Chenopodium</taxon>
    </lineage>
</organism>
<comment type="catalytic activity">
    <reaction evidence="1">
        <text>S-ubiquitinyl-[E2 ubiquitin-conjugating enzyme]-L-cysteine + [acceptor protein]-L-lysine = [E2 ubiquitin-conjugating enzyme]-L-cysteine + N(6)-ubiquitinyl-[acceptor protein]-L-lysine.</text>
        <dbReference type="EC" id="2.3.2.27"/>
    </reaction>
</comment>
<proteinExistence type="inferred from homology"/>
<evidence type="ECO:0000256" key="4">
    <source>
        <dbReference type="ARBA" id="ARBA00022771"/>
    </source>
</evidence>
<dbReference type="OrthoDB" id="10405431at2759"/>
<keyword evidence="4 8" id="KW-0863">Zinc-finger</keyword>
<evidence type="ECO:0000259" key="10">
    <source>
        <dbReference type="PROSITE" id="PS50089"/>
    </source>
</evidence>
<name>A0A803KPC5_CHEQI</name>
<keyword evidence="9" id="KW-1133">Transmembrane helix</keyword>
<keyword evidence="5" id="KW-0833">Ubl conjugation pathway</keyword>
<dbReference type="InterPro" id="IPR013083">
    <property type="entry name" value="Znf_RING/FYVE/PHD"/>
</dbReference>
<dbReference type="Gramene" id="AUR62000881-RA">
    <property type="protein sequence ID" value="AUR62000881-RA:cds"/>
    <property type="gene ID" value="AUR62000881"/>
</dbReference>
<protein>
    <recommendedName>
        <fullName evidence="2">RING-type E3 ubiquitin transferase</fullName>
        <ecNumber evidence="2">2.3.2.27</ecNumber>
    </recommendedName>
</protein>
<evidence type="ECO:0000256" key="7">
    <source>
        <dbReference type="ARBA" id="ARBA00024209"/>
    </source>
</evidence>
<evidence type="ECO:0000256" key="5">
    <source>
        <dbReference type="ARBA" id="ARBA00022786"/>
    </source>
</evidence>
<dbReference type="PANTHER" id="PTHR14155">
    <property type="entry name" value="RING FINGER DOMAIN-CONTAINING"/>
    <property type="match status" value="1"/>
</dbReference>
<evidence type="ECO:0000256" key="1">
    <source>
        <dbReference type="ARBA" id="ARBA00000900"/>
    </source>
</evidence>
<feature type="domain" description="RING-type" evidence="10">
    <location>
        <begin position="80"/>
        <end position="121"/>
    </location>
</feature>
<dbReference type="SUPFAM" id="SSF57850">
    <property type="entry name" value="RING/U-box"/>
    <property type="match status" value="1"/>
</dbReference>
<evidence type="ECO:0000256" key="8">
    <source>
        <dbReference type="PROSITE-ProRule" id="PRU00175"/>
    </source>
</evidence>
<reference evidence="11" key="1">
    <citation type="journal article" date="2017" name="Nature">
        <title>The genome of Chenopodium quinoa.</title>
        <authorList>
            <person name="Jarvis D.E."/>
            <person name="Ho Y.S."/>
            <person name="Lightfoot D.J."/>
            <person name="Schmoeckel S.M."/>
            <person name="Li B."/>
            <person name="Borm T.J.A."/>
            <person name="Ohyanagi H."/>
            <person name="Mineta K."/>
            <person name="Michell C.T."/>
            <person name="Saber N."/>
            <person name="Kharbatia N.M."/>
            <person name="Rupper R.R."/>
            <person name="Sharp A.R."/>
            <person name="Dally N."/>
            <person name="Boughton B.A."/>
            <person name="Woo Y.H."/>
            <person name="Gao G."/>
            <person name="Schijlen E.G.W.M."/>
            <person name="Guo X."/>
            <person name="Momin A.A."/>
            <person name="Negrao S."/>
            <person name="Al-Babili S."/>
            <person name="Gehring C."/>
            <person name="Roessner U."/>
            <person name="Jung C."/>
            <person name="Murphy K."/>
            <person name="Arold S.T."/>
            <person name="Gojobori T."/>
            <person name="van der Linden C.G."/>
            <person name="van Loo E.N."/>
            <person name="Jellen E.N."/>
            <person name="Maughan P.J."/>
            <person name="Tester M."/>
        </authorList>
    </citation>
    <scope>NUCLEOTIDE SEQUENCE [LARGE SCALE GENOMIC DNA]</scope>
    <source>
        <strain evidence="11">cv. PI 614886</strain>
    </source>
</reference>
<dbReference type="PANTHER" id="PTHR14155:SF627">
    <property type="entry name" value="OS06G0192800 PROTEIN"/>
    <property type="match status" value="1"/>
</dbReference>
<dbReference type="AlphaFoldDB" id="A0A803KPC5"/>
<comment type="similarity">
    <text evidence="7">Belongs to the RING-type zinc finger family. ATL subfamily.</text>
</comment>
<dbReference type="InterPro" id="IPR001841">
    <property type="entry name" value="Znf_RING"/>
</dbReference>
<accession>A0A803KPC5</accession>
<sequence length="183" mass="20235">MQFLALVLVAVEIIICFLIYFGCVYIRQSREQCKRRANTGDPNNVGSDGHTCGTKNILVFVPYSAVKTFLGKSTVMNLTCTNCLRVIKDEDETLRLIPTCGHVYHTMCLVDPCSPSCPHCQAQPKSDGPDSKLEGGEGEEVLEIKVVEEKMIRLSEEVTKKMILHAKLVLPTGKLCSPAQFLS</sequence>
<dbReference type="SMR" id="A0A803KPC5"/>
<keyword evidence="6" id="KW-0862">Zinc</keyword>
<keyword evidence="9" id="KW-0812">Transmembrane</keyword>
<gene>
    <name evidence="11" type="primary">LOC110735932</name>
</gene>
<evidence type="ECO:0000256" key="9">
    <source>
        <dbReference type="SAM" id="Phobius"/>
    </source>
</evidence>
<evidence type="ECO:0000256" key="2">
    <source>
        <dbReference type="ARBA" id="ARBA00012483"/>
    </source>
</evidence>
<dbReference type="GO" id="GO:0008270">
    <property type="term" value="F:zinc ion binding"/>
    <property type="evidence" value="ECO:0007669"/>
    <property type="project" value="UniProtKB-KW"/>
</dbReference>
<keyword evidence="3" id="KW-0479">Metal-binding</keyword>
<dbReference type="OMA" id="REQCKRR"/>
<dbReference type="GeneID" id="110735932"/>
<dbReference type="KEGG" id="cqi:110735932"/>